<proteinExistence type="predicted"/>
<evidence type="ECO:0000256" key="1">
    <source>
        <dbReference type="ARBA" id="ARBA00023098"/>
    </source>
</evidence>
<dbReference type="InterPro" id="IPR002641">
    <property type="entry name" value="PNPLA_dom"/>
</dbReference>
<dbReference type="Pfam" id="PF01734">
    <property type="entry name" value="Patatin"/>
    <property type="match status" value="1"/>
</dbReference>
<dbReference type="AlphaFoldDB" id="X1DXW7"/>
<dbReference type="EMBL" id="BART01029439">
    <property type="protein sequence ID" value="GAH01238.1"/>
    <property type="molecule type" value="Genomic_DNA"/>
</dbReference>
<accession>X1DXW7</accession>
<feature type="domain" description="PNPLA" evidence="2">
    <location>
        <begin position="16"/>
        <end position="63"/>
    </location>
</feature>
<evidence type="ECO:0000313" key="3">
    <source>
        <dbReference type="EMBL" id="GAH01238.1"/>
    </source>
</evidence>
<evidence type="ECO:0000259" key="2">
    <source>
        <dbReference type="PROSITE" id="PS51635"/>
    </source>
</evidence>
<name>X1DXW7_9ZZZZ</name>
<reference evidence="3" key="1">
    <citation type="journal article" date="2014" name="Front. Microbiol.">
        <title>High frequency of phylogenetically diverse reductive dehalogenase-homologous genes in deep subseafloor sedimentary metagenomes.</title>
        <authorList>
            <person name="Kawai M."/>
            <person name="Futagami T."/>
            <person name="Toyoda A."/>
            <person name="Takaki Y."/>
            <person name="Nishi S."/>
            <person name="Hori S."/>
            <person name="Arai W."/>
            <person name="Tsubouchi T."/>
            <person name="Morono Y."/>
            <person name="Uchiyama I."/>
            <person name="Ito T."/>
            <person name="Fujiyama A."/>
            <person name="Inagaki F."/>
            <person name="Takami H."/>
        </authorList>
    </citation>
    <scope>NUCLEOTIDE SEQUENCE</scope>
    <source>
        <strain evidence="3">Expedition CK06-06</strain>
    </source>
</reference>
<dbReference type="GO" id="GO:0006629">
    <property type="term" value="P:lipid metabolic process"/>
    <property type="evidence" value="ECO:0007669"/>
    <property type="project" value="UniProtKB-KW"/>
</dbReference>
<keyword evidence="1" id="KW-0443">Lipid metabolism</keyword>
<comment type="caution">
    <text evidence="3">The sequence shown here is derived from an EMBL/GenBank/DDBJ whole genome shotgun (WGS) entry which is preliminary data.</text>
</comment>
<dbReference type="SUPFAM" id="SSF52151">
    <property type="entry name" value="FabD/lysophospholipase-like"/>
    <property type="match status" value="1"/>
</dbReference>
<gene>
    <name evidence="3" type="ORF">S01H4_51656</name>
</gene>
<feature type="non-terminal residue" evidence="3">
    <location>
        <position position="63"/>
    </location>
</feature>
<sequence>MADTIPKKEEWKPNILVIGPGGIKGFYYCGALLSLDSGGILSDVDTIVGCSVGSLIGLLLISG</sequence>
<dbReference type="InterPro" id="IPR016035">
    <property type="entry name" value="Acyl_Trfase/lysoPLipase"/>
</dbReference>
<organism evidence="3">
    <name type="scientific">marine sediment metagenome</name>
    <dbReference type="NCBI Taxonomy" id="412755"/>
    <lineage>
        <taxon>unclassified sequences</taxon>
        <taxon>metagenomes</taxon>
        <taxon>ecological metagenomes</taxon>
    </lineage>
</organism>
<protein>
    <recommendedName>
        <fullName evidence="2">PNPLA domain-containing protein</fullName>
    </recommendedName>
</protein>
<dbReference type="PROSITE" id="PS51635">
    <property type="entry name" value="PNPLA"/>
    <property type="match status" value="1"/>
</dbReference>
<dbReference type="Gene3D" id="3.40.1090.10">
    <property type="entry name" value="Cytosolic phospholipase A2 catalytic domain"/>
    <property type="match status" value="1"/>
</dbReference>